<proteinExistence type="predicted"/>
<name>A0A4Y7RL75_9FIRM</name>
<dbReference type="Proteomes" id="UP000297597">
    <property type="component" value="Unassembled WGS sequence"/>
</dbReference>
<keyword evidence="2" id="KW-0472">Membrane</keyword>
<evidence type="ECO:0000313" key="4">
    <source>
        <dbReference type="Proteomes" id="UP000297597"/>
    </source>
</evidence>
<evidence type="ECO:0000313" key="3">
    <source>
        <dbReference type="EMBL" id="TEB09576.1"/>
    </source>
</evidence>
<organism evidence="3 4">
    <name type="scientific">Pelotomaculum propionicicum</name>
    <dbReference type="NCBI Taxonomy" id="258475"/>
    <lineage>
        <taxon>Bacteria</taxon>
        <taxon>Bacillati</taxon>
        <taxon>Bacillota</taxon>
        <taxon>Clostridia</taxon>
        <taxon>Eubacteriales</taxon>
        <taxon>Desulfotomaculaceae</taxon>
        <taxon>Pelotomaculum</taxon>
    </lineage>
</organism>
<keyword evidence="4" id="KW-1185">Reference proteome</keyword>
<evidence type="ECO:0000256" key="1">
    <source>
        <dbReference type="SAM" id="MobiDB-lite"/>
    </source>
</evidence>
<dbReference type="Pfam" id="PF05137">
    <property type="entry name" value="PilN"/>
    <property type="match status" value="1"/>
</dbReference>
<evidence type="ECO:0008006" key="5">
    <source>
        <dbReference type="Google" id="ProtNLM"/>
    </source>
</evidence>
<comment type="caution">
    <text evidence="3">The sequence shown here is derived from an EMBL/GenBank/DDBJ whole genome shotgun (WGS) entry which is preliminary data.</text>
</comment>
<dbReference type="AlphaFoldDB" id="A0A4Y7RL75"/>
<evidence type="ECO:0000256" key="2">
    <source>
        <dbReference type="SAM" id="Phobius"/>
    </source>
</evidence>
<reference evidence="3 4" key="1">
    <citation type="journal article" date="2018" name="Environ. Microbiol.">
        <title>Novel energy conservation strategies and behaviour of Pelotomaculum schinkii driving syntrophic propionate catabolism.</title>
        <authorList>
            <person name="Hidalgo-Ahumada C.A.P."/>
            <person name="Nobu M.K."/>
            <person name="Narihiro T."/>
            <person name="Tamaki H."/>
            <person name="Liu W.T."/>
            <person name="Kamagata Y."/>
            <person name="Stams A.J.M."/>
            <person name="Imachi H."/>
            <person name="Sousa D.Z."/>
        </authorList>
    </citation>
    <scope>NUCLEOTIDE SEQUENCE [LARGE SCALE GENOMIC DNA]</scope>
    <source>
        <strain evidence="3 4">MGP</strain>
    </source>
</reference>
<feature type="transmembrane region" description="Helical" evidence="2">
    <location>
        <begin position="24"/>
        <end position="49"/>
    </location>
</feature>
<dbReference type="PANTHER" id="PTHR40278:SF1">
    <property type="entry name" value="DNA UTILIZATION PROTEIN HOFN"/>
    <property type="match status" value="1"/>
</dbReference>
<keyword evidence="2" id="KW-0812">Transmembrane</keyword>
<dbReference type="EMBL" id="QFFZ01000043">
    <property type="protein sequence ID" value="TEB09576.1"/>
    <property type="molecule type" value="Genomic_DNA"/>
</dbReference>
<keyword evidence="2" id="KW-1133">Transmembrane helix</keyword>
<dbReference type="PANTHER" id="PTHR40278">
    <property type="entry name" value="DNA UTILIZATION PROTEIN HOFN"/>
    <property type="match status" value="1"/>
</dbReference>
<dbReference type="InterPro" id="IPR007813">
    <property type="entry name" value="PilN"/>
</dbReference>
<sequence>MYAYKVNLLPPQLQREGIIDFRRLILVGAATLLVAVILSGYGFFLINYFSMKNELASNKQQQATLSPLVSRVEGMVKERKELEAALEEYNVILKKHMAWSNLLYDLGDIAPVDLWLTDIDISNKTPAAKEQNAGAKTDAASKAGAQPKEEDRYARPNTISYKGISQTVPSIGVFIRNLTMLPYFEEVKLVKIESDLLGAKFEITAKVKDEK</sequence>
<dbReference type="RefSeq" id="WP_134214788.1">
    <property type="nucleotide sequence ID" value="NZ_QFFZ01000043.1"/>
</dbReference>
<dbReference type="OrthoDB" id="1786654at2"/>
<protein>
    <recommendedName>
        <fullName evidence="5">Fimbrial assembly protein (PilN)</fullName>
    </recommendedName>
</protein>
<dbReference type="InterPro" id="IPR052534">
    <property type="entry name" value="Extracell_DNA_Util/SecSys_Comp"/>
</dbReference>
<gene>
    <name evidence="3" type="ORF">Pmgp_03007</name>
</gene>
<accession>A0A4Y7RL75</accession>
<feature type="region of interest" description="Disordered" evidence="1">
    <location>
        <begin position="127"/>
        <end position="154"/>
    </location>
</feature>